<evidence type="ECO:0000313" key="2">
    <source>
        <dbReference type="EMBL" id="WGW05127.1"/>
    </source>
</evidence>
<proteinExistence type="predicted"/>
<evidence type="ECO:0000256" key="1">
    <source>
        <dbReference type="SAM" id="Phobius"/>
    </source>
</evidence>
<evidence type="ECO:0000313" key="3">
    <source>
        <dbReference type="Proteomes" id="UP001241605"/>
    </source>
</evidence>
<keyword evidence="1" id="KW-0472">Membrane</keyword>
<dbReference type="RefSeq" id="WP_282301760.1">
    <property type="nucleotide sequence ID" value="NZ_CP124616.1"/>
</dbReference>
<sequence length="80" mass="8684">MGTQAAMMMALATVGLLLPLVLIKYYVKKVTMEKDGEQAAYRRNEAGRLMIMTAMSALMFGLVIAFGSQVVAPEMMAAVH</sequence>
<feature type="transmembrane region" description="Helical" evidence="1">
    <location>
        <begin position="48"/>
        <end position="72"/>
    </location>
</feature>
<keyword evidence="1" id="KW-1133">Transmembrane helix</keyword>
<keyword evidence="3" id="KW-1185">Reference proteome</keyword>
<feature type="transmembrane region" description="Helical" evidence="1">
    <location>
        <begin position="6"/>
        <end position="27"/>
    </location>
</feature>
<organism evidence="2 3">
    <name type="scientific">Tropicibacter oceani</name>
    <dbReference type="NCBI Taxonomy" id="3058420"/>
    <lineage>
        <taxon>Bacteria</taxon>
        <taxon>Pseudomonadati</taxon>
        <taxon>Pseudomonadota</taxon>
        <taxon>Alphaproteobacteria</taxon>
        <taxon>Rhodobacterales</taxon>
        <taxon>Roseobacteraceae</taxon>
        <taxon>Tropicibacter</taxon>
    </lineage>
</organism>
<dbReference type="Proteomes" id="UP001241605">
    <property type="component" value="Chromosome"/>
</dbReference>
<protein>
    <submittedName>
        <fullName evidence="2">Uncharacterized protein</fullName>
    </submittedName>
</protein>
<accession>A0ABY8QMW4</accession>
<dbReference type="EMBL" id="CP124616">
    <property type="protein sequence ID" value="WGW05127.1"/>
    <property type="molecule type" value="Genomic_DNA"/>
</dbReference>
<reference evidence="2 3" key="1">
    <citation type="submission" date="2023-05" db="EMBL/GenBank/DDBJ databases">
        <title>YMD87, complete Genome.</title>
        <authorList>
            <person name="Zhang J."/>
            <person name="Xu X."/>
        </authorList>
    </citation>
    <scope>NUCLEOTIDE SEQUENCE [LARGE SCALE GENOMIC DNA]</scope>
    <source>
        <strain evidence="2 3">YMD87</strain>
    </source>
</reference>
<gene>
    <name evidence="2" type="ORF">QF118_06175</name>
</gene>
<keyword evidence="1" id="KW-0812">Transmembrane</keyword>
<name>A0ABY8QMW4_9RHOB</name>